<dbReference type="GO" id="GO:0005739">
    <property type="term" value="C:mitochondrion"/>
    <property type="evidence" value="ECO:0007669"/>
    <property type="project" value="TreeGrafter"/>
</dbReference>
<proteinExistence type="predicted"/>
<dbReference type="EMBL" id="ML975430">
    <property type="protein sequence ID" value="KAF1829680.1"/>
    <property type="molecule type" value="Genomic_DNA"/>
</dbReference>
<dbReference type="PANTHER" id="PTHR28152:SF1">
    <property type="entry name" value="HYDROXYACYL-THIOESTER DEHYDRATASE TYPE 2, MITOCHONDRIAL"/>
    <property type="match status" value="1"/>
</dbReference>
<evidence type="ECO:0000313" key="1">
    <source>
        <dbReference type="EMBL" id="KAF1829680.1"/>
    </source>
</evidence>
<dbReference type="AlphaFoldDB" id="A0A6A5K0I5"/>
<accession>A0A6A5K0I5</accession>
<dbReference type="Proteomes" id="UP000800040">
    <property type="component" value="Unassembled WGS sequence"/>
</dbReference>
<reference evidence="1" key="1">
    <citation type="submission" date="2020-01" db="EMBL/GenBank/DDBJ databases">
        <authorList>
            <consortium name="DOE Joint Genome Institute"/>
            <person name="Haridas S."/>
            <person name="Albert R."/>
            <person name="Binder M."/>
            <person name="Bloem J."/>
            <person name="Labutti K."/>
            <person name="Salamov A."/>
            <person name="Andreopoulos B."/>
            <person name="Baker S.E."/>
            <person name="Barry K."/>
            <person name="Bills G."/>
            <person name="Bluhm B.H."/>
            <person name="Cannon C."/>
            <person name="Castanera R."/>
            <person name="Culley D.E."/>
            <person name="Daum C."/>
            <person name="Ezra D."/>
            <person name="Gonzalez J.B."/>
            <person name="Henrissat B."/>
            <person name="Kuo A."/>
            <person name="Liang C."/>
            <person name="Lipzen A."/>
            <person name="Lutzoni F."/>
            <person name="Magnuson J."/>
            <person name="Mondo S."/>
            <person name="Nolan M."/>
            <person name="Ohm R."/>
            <person name="Pangilinan J."/>
            <person name="Park H.-J."/>
            <person name="Ramirez L."/>
            <person name="Alfaro M."/>
            <person name="Sun H."/>
            <person name="Tritt A."/>
            <person name="Yoshinaga Y."/>
            <person name="Zwiers L.-H."/>
            <person name="Turgeon B.G."/>
            <person name="Goodwin S.B."/>
            <person name="Spatafora J.W."/>
            <person name="Crous P.W."/>
            <person name="Grigoriev I.V."/>
        </authorList>
    </citation>
    <scope>NUCLEOTIDE SEQUENCE</scope>
    <source>
        <strain evidence="1">P77</strain>
    </source>
</reference>
<dbReference type="Gene3D" id="3.10.129.10">
    <property type="entry name" value="Hotdog Thioesterase"/>
    <property type="match status" value="1"/>
</dbReference>
<organism evidence="1 2">
    <name type="scientific">Decorospora gaudefroyi</name>
    <dbReference type="NCBI Taxonomy" id="184978"/>
    <lineage>
        <taxon>Eukaryota</taxon>
        <taxon>Fungi</taxon>
        <taxon>Dikarya</taxon>
        <taxon>Ascomycota</taxon>
        <taxon>Pezizomycotina</taxon>
        <taxon>Dothideomycetes</taxon>
        <taxon>Pleosporomycetidae</taxon>
        <taxon>Pleosporales</taxon>
        <taxon>Pleosporineae</taxon>
        <taxon>Pleosporaceae</taxon>
        <taxon>Decorospora</taxon>
    </lineage>
</organism>
<name>A0A6A5K0I5_9PLEO</name>
<gene>
    <name evidence="1" type="ORF">BDW02DRAFT_573746</name>
</gene>
<dbReference type="GO" id="GO:0019171">
    <property type="term" value="F:(3R)-hydroxyacyl-[acyl-carrier-protein] dehydratase activity"/>
    <property type="evidence" value="ECO:0007669"/>
    <property type="project" value="TreeGrafter"/>
</dbReference>
<dbReference type="InterPro" id="IPR029069">
    <property type="entry name" value="HotDog_dom_sf"/>
</dbReference>
<keyword evidence="2" id="KW-1185">Reference proteome</keyword>
<evidence type="ECO:0000313" key="2">
    <source>
        <dbReference type="Proteomes" id="UP000800040"/>
    </source>
</evidence>
<evidence type="ECO:0008006" key="3">
    <source>
        <dbReference type="Google" id="ProtNLM"/>
    </source>
</evidence>
<protein>
    <recommendedName>
        <fullName evidence="3">Thioesterase/thiol ester dehydrase-isomerase</fullName>
    </recommendedName>
</protein>
<sequence>MLLRTPCSRRIASTRLHRTHWRRMPVRRHTSDAHDQPWFQQLRGEMLHRDTIHLADYTNSALTYKLSQTLADFLPKEWCHPPSARKFVVPAGHHLVYFNAAPPTQALLPDGTDVSHSPGGPWVRRMWAGGSLQLKPGQYFDPAVGYVINTHMTSVERIKDVQLRGDADNAKIFVTVERRFARLDRLQQKYTSQYGSLGRTNGLQRVQALFDQQLRVDDGWGDALLKEERILVFMKKRTTAELDAFKAGERVPIKYLTPPGNPHFSHTLVPDRALLFRISALTINAHLIHLDRDYARDVEGHRNLLVHGPLSLTLMLQATEYYVKTHTKDTQVLEFIEYRNLAPLYCDEEMRICGLEKKKLLNGSVYDVWIEGPTGGVAVKGTVYTSVRSVETASTPAVALVAPEASSLVRKLPSKTRETSRRAVTSSFTPALAPEYRRDRPTRTRFHQFIITPTSPLPVIRDVVAVKPAKPTWSTRTRTILDRRARRNPTTISLAPQPLVRKTGATPYELDPAQLVERHSRFLREGVRLIDKPSIRFRGRRPGPYGTAK</sequence>
<dbReference type="SUPFAM" id="SSF54637">
    <property type="entry name" value="Thioesterase/thiol ester dehydrase-isomerase"/>
    <property type="match status" value="1"/>
</dbReference>
<dbReference type="PANTHER" id="PTHR28152">
    <property type="entry name" value="HYDROXYACYL-THIOESTER DEHYDRATASE TYPE 2, MITOCHONDRIAL"/>
    <property type="match status" value="1"/>
</dbReference>
<dbReference type="InterPro" id="IPR052741">
    <property type="entry name" value="Mitochondrial_HTD2"/>
</dbReference>
<dbReference type="OrthoDB" id="3257538at2759"/>